<dbReference type="AlphaFoldDB" id="A0A4Y6ULC9"/>
<dbReference type="Pfam" id="PF19489">
    <property type="entry name" value="SLT_4"/>
    <property type="match status" value="1"/>
</dbReference>
<dbReference type="KEGG" id="ssam:E3D00_10050"/>
<feature type="signal peptide" evidence="1">
    <location>
        <begin position="1"/>
        <end position="21"/>
    </location>
</feature>
<evidence type="ECO:0000259" key="2">
    <source>
        <dbReference type="Pfam" id="PF19489"/>
    </source>
</evidence>
<feature type="chain" id="PRO_5021206882" description="Transglycosylase SLT domain-containing protein" evidence="1">
    <location>
        <begin position="22"/>
        <end position="204"/>
    </location>
</feature>
<evidence type="ECO:0000313" key="3">
    <source>
        <dbReference type="EMBL" id="QDH17874.1"/>
    </source>
</evidence>
<gene>
    <name evidence="3" type="ORF">E3D00_10050</name>
</gene>
<evidence type="ECO:0000256" key="1">
    <source>
        <dbReference type="SAM" id="SignalP"/>
    </source>
</evidence>
<feature type="domain" description="Transglycosylase SLT" evidence="2">
    <location>
        <begin position="12"/>
        <end position="190"/>
    </location>
</feature>
<accession>A0A4Y6ULC9</accession>
<reference evidence="3 4" key="1">
    <citation type="submission" date="2019-03" db="EMBL/GenBank/DDBJ databases">
        <title>The complete genome sequence of Swingsia samuiensis NBRC107927(T).</title>
        <authorList>
            <person name="Chua K.-O."/>
            <person name="Chan K.-G."/>
            <person name="See-Too W.-S."/>
        </authorList>
    </citation>
    <scope>NUCLEOTIDE SEQUENCE [LARGE SCALE GENOMIC DNA]</scope>
    <source>
        <strain evidence="3 4">AH83</strain>
    </source>
</reference>
<dbReference type="InterPro" id="IPR023346">
    <property type="entry name" value="Lysozyme-like_dom_sf"/>
</dbReference>
<keyword evidence="1" id="KW-0732">Signal</keyword>
<dbReference type="Gene3D" id="1.10.530.10">
    <property type="match status" value="1"/>
</dbReference>
<evidence type="ECO:0000313" key="4">
    <source>
        <dbReference type="Proteomes" id="UP000316313"/>
    </source>
</evidence>
<dbReference type="PROSITE" id="PS51257">
    <property type="entry name" value="PROKAR_LIPOPROTEIN"/>
    <property type="match status" value="1"/>
</dbReference>
<organism evidence="3 4">
    <name type="scientific">Swingsia samuiensis</name>
    <dbReference type="NCBI Taxonomy" id="1293412"/>
    <lineage>
        <taxon>Bacteria</taxon>
        <taxon>Pseudomonadati</taxon>
        <taxon>Pseudomonadota</taxon>
        <taxon>Alphaproteobacteria</taxon>
        <taxon>Acetobacterales</taxon>
        <taxon>Acetobacteraceae</taxon>
        <taxon>Swingsia</taxon>
    </lineage>
</organism>
<dbReference type="OrthoDB" id="9789144at2"/>
<dbReference type="EMBL" id="CP038141">
    <property type="protein sequence ID" value="QDH17874.1"/>
    <property type="molecule type" value="Genomic_DNA"/>
</dbReference>
<dbReference type="SUPFAM" id="SSF53955">
    <property type="entry name" value="Lysozyme-like"/>
    <property type="match status" value="1"/>
</dbReference>
<dbReference type="InterPro" id="IPR045795">
    <property type="entry name" value="SLT_4"/>
</dbReference>
<dbReference type="Proteomes" id="UP000316313">
    <property type="component" value="Chromosome"/>
</dbReference>
<name>A0A4Y6ULC9_9PROT</name>
<protein>
    <recommendedName>
        <fullName evidence="2">Transglycosylase SLT domain-containing protein</fullName>
    </recommendedName>
</protein>
<sequence>MNYLKKTFVFPLLFFILSACVSSPPQHPDNICSIFQEKRHWYHVALKTEKKWHVPFSIPMAMMYQESGFHSNLHTKRTYFLGFIPWGYITTAYGYPQAKTDIWHEYEHVTHQRSSRENFADSLDFMDWYITISHQQNNIAVQDAMQQYLAYHEGWGGFRRKTYLHKPWLVNVAQKVSIRSSRYSHQYARCEESLKDKSFWSWLF</sequence>
<proteinExistence type="predicted"/>
<keyword evidence="4" id="KW-1185">Reference proteome</keyword>
<dbReference type="RefSeq" id="WP_141462230.1">
    <property type="nucleotide sequence ID" value="NZ_CP038141.1"/>
</dbReference>